<comment type="similarity">
    <text evidence="2 12">Belongs to the CTL (choline transporter-like) family.</text>
</comment>
<dbReference type="GO" id="GO:0005886">
    <property type="term" value="C:plasma membrane"/>
    <property type="evidence" value="ECO:0007669"/>
    <property type="project" value="UniProtKB-SubCell"/>
</dbReference>
<reference evidence="15" key="1">
    <citation type="submission" date="2015-09" db="EMBL/GenBank/DDBJ databases">
        <authorList>
            <person name="Sai Rama Sridatta P."/>
        </authorList>
    </citation>
    <scope>NUCLEOTIDE SEQUENCE [LARGE SCALE GENOMIC DNA]</scope>
</reference>
<keyword evidence="3" id="KW-0813">Transport</keyword>
<feature type="transmembrane region" description="Helical" evidence="12">
    <location>
        <begin position="157"/>
        <end position="180"/>
    </location>
</feature>
<evidence type="ECO:0000256" key="11">
    <source>
        <dbReference type="ARBA" id="ARBA00037726"/>
    </source>
</evidence>
<dbReference type="Pfam" id="PF04515">
    <property type="entry name" value="Choline_transpo"/>
    <property type="match status" value="1"/>
</dbReference>
<keyword evidence="9" id="KW-0325">Glycoprotein</keyword>
<feature type="chain" id="PRO_5021240376" description="Choline transporter-like protein" evidence="13">
    <location>
        <begin position="20"/>
        <end position="504"/>
    </location>
</feature>
<feature type="transmembrane region" description="Helical" evidence="12">
    <location>
        <begin position="112"/>
        <end position="136"/>
    </location>
</feature>
<keyword evidence="8 12" id="KW-0472">Membrane</keyword>
<keyword evidence="7 12" id="KW-1133">Transmembrane helix</keyword>
<proteinExistence type="inferred from homology"/>
<evidence type="ECO:0000256" key="10">
    <source>
        <dbReference type="ARBA" id="ARBA00035093"/>
    </source>
</evidence>
<keyword evidence="5" id="KW-1003">Cell membrane</keyword>
<feature type="transmembrane region" description="Helical" evidence="12">
    <location>
        <begin position="445"/>
        <end position="465"/>
    </location>
</feature>
<protein>
    <recommendedName>
        <fullName evidence="12">Choline transporter-like protein</fullName>
    </recommendedName>
</protein>
<evidence type="ECO:0000256" key="6">
    <source>
        <dbReference type="ARBA" id="ARBA00022692"/>
    </source>
</evidence>
<dbReference type="PANTHER" id="PTHR12385:SF42">
    <property type="entry name" value="CHOLINE TRANSPORTER-LIKE PROTEIN 5"/>
    <property type="match status" value="1"/>
</dbReference>
<name>A0A4W6ED38_LATCA</name>
<evidence type="ECO:0000313" key="14">
    <source>
        <dbReference type="Ensembl" id="ENSLCAP00010035114.1"/>
    </source>
</evidence>
<feature type="transmembrane region" description="Helical" evidence="12">
    <location>
        <begin position="255"/>
        <end position="280"/>
    </location>
</feature>
<feature type="transmembrane region" description="Helical" evidence="12">
    <location>
        <begin position="83"/>
        <end position="106"/>
    </location>
</feature>
<keyword evidence="15" id="KW-1185">Reference proteome</keyword>
<sequence>MCLLLMCFVCSVCPAWLHGDPRKVLYPTDSYGQFCGQKGTSNLFTPLFSCYSQTTFYHLVAALKYMIFFCFSLYFLKHCDRGLLISLAVSLVFILLLRFTAGLLLWTTIITVILLLAYVVSLGVTEASFLAMLIFLRRRVQVAIALLREASKAIGHIMSTLFFPVVTFLLLTICISYWAVTAVYLASSGEAIYKVMSPDVSCPYANSTCSPETFNRTNISRSALCLGSQCLFAFYGGETSYHHYLFLLQLSNLLVFLWLVNFSLALEQCTLAGTFASYYWAKRKPQDIPPCPLFSSFSRAIRYHTGSLAFGALILSVVQLLRIILEYMEQKLKGVDNSLSRFIMCCLRCCFWCLEKFIRYMNHNAYIMVAVYGKNFCTSAREAFFLLMRNVVRVAVLDRVTDFLLFLGKVLIAGGVGLFAFFLFTRKIPVIQDEVPNLNYYWIPLLTVVIGAYLIAHGFFSVYAMCVDTLFLCFCDDLERNDGSSEKPFLMSPELHRILGKSSQ</sequence>
<evidence type="ECO:0000256" key="13">
    <source>
        <dbReference type="SAM" id="SignalP"/>
    </source>
</evidence>
<comment type="catalytic activity">
    <reaction evidence="10">
        <text>choline(out) + n H(+)(in) = choline(in) + n H(+)(out)</text>
        <dbReference type="Rhea" id="RHEA:75463"/>
        <dbReference type="ChEBI" id="CHEBI:15354"/>
        <dbReference type="ChEBI" id="CHEBI:15378"/>
    </reaction>
</comment>
<evidence type="ECO:0000256" key="5">
    <source>
        <dbReference type="ARBA" id="ARBA00022475"/>
    </source>
</evidence>
<dbReference type="Ensembl" id="ENSLCAT00010035933.1">
    <property type="protein sequence ID" value="ENSLCAP00010035114.1"/>
    <property type="gene ID" value="ENSLCAG00010016457.1"/>
</dbReference>
<evidence type="ECO:0000256" key="1">
    <source>
        <dbReference type="ARBA" id="ARBA00004651"/>
    </source>
</evidence>
<comment type="function">
    <text evidence="11">Choline/H+ antiporter.</text>
</comment>
<keyword evidence="13" id="KW-0732">Signal</keyword>
<keyword evidence="6 12" id="KW-0812">Transmembrane</keyword>
<dbReference type="GO" id="GO:0015297">
    <property type="term" value="F:antiporter activity"/>
    <property type="evidence" value="ECO:0007669"/>
    <property type="project" value="UniProtKB-KW"/>
</dbReference>
<organism evidence="14 15">
    <name type="scientific">Lates calcarifer</name>
    <name type="common">Barramundi</name>
    <name type="synonym">Holocentrus calcarifer</name>
    <dbReference type="NCBI Taxonomy" id="8187"/>
    <lineage>
        <taxon>Eukaryota</taxon>
        <taxon>Metazoa</taxon>
        <taxon>Chordata</taxon>
        <taxon>Craniata</taxon>
        <taxon>Vertebrata</taxon>
        <taxon>Euteleostomi</taxon>
        <taxon>Actinopterygii</taxon>
        <taxon>Neopterygii</taxon>
        <taxon>Teleostei</taxon>
        <taxon>Neoteleostei</taxon>
        <taxon>Acanthomorphata</taxon>
        <taxon>Carangaria</taxon>
        <taxon>Carangaria incertae sedis</taxon>
        <taxon>Centropomidae</taxon>
        <taxon>Lates</taxon>
    </lineage>
</organism>
<accession>A0A4W6ED38</accession>
<reference evidence="14" key="3">
    <citation type="submission" date="2025-09" db="UniProtKB">
        <authorList>
            <consortium name="Ensembl"/>
        </authorList>
    </citation>
    <scope>IDENTIFICATION</scope>
</reference>
<evidence type="ECO:0000256" key="9">
    <source>
        <dbReference type="ARBA" id="ARBA00023180"/>
    </source>
</evidence>
<keyword evidence="4" id="KW-0050">Antiport</keyword>
<evidence type="ECO:0000256" key="12">
    <source>
        <dbReference type="RuleBase" id="RU368066"/>
    </source>
</evidence>
<dbReference type="PANTHER" id="PTHR12385">
    <property type="entry name" value="CHOLINE TRANSPORTER-LIKE (SLC FAMILY 44)"/>
    <property type="match status" value="1"/>
</dbReference>
<dbReference type="InterPro" id="IPR007603">
    <property type="entry name" value="Choline_transptr-like"/>
</dbReference>
<feature type="transmembrane region" description="Helical" evidence="12">
    <location>
        <begin position="403"/>
        <end position="424"/>
    </location>
</feature>
<dbReference type="Proteomes" id="UP000314980">
    <property type="component" value="Unassembled WGS sequence"/>
</dbReference>
<dbReference type="GeneTree" id="ENSGT00940000156600"/>
<feature type="signal peptide" evidence="13">
    <location>
        <begin position="1"/>
        <end position="19"/>
    </location>
</feature>
<comment type="subcellular location">
    <subcellularLocation>
        <location evidence="1 12">Cell membrane</location>
        <topology evidence="1 12">Multi-pass membrane protein</topology>
    </subcellularLocation>
</comment>
<comment type="function">
    <text evidence="12">Choline transporter.</text>
</comment>
<evidence type="ECO:0000256" key="7">
    <source>
        <dbReference type="ARBA" id="ARBA00022989"/>
    </source>
</evidence>
<feature type="transmembrane region" description="Helical" evidence="12">
    <location>
        <begin position="56"/>
        <end position="76"/>
    </location>
</feature>
<evidence type="ECO:0000256" key="2">
    <source>
        <dbReference type="ARBA" id="ARBA00007168"/>
    </source>
</evidence>
<evidence type="ECO:0000313" key="15">
    <source>
        <dbReference type="Proteomes" id="UP000314980"/>
    </source>
</evidence>
<dbReference type="AlphaFoldDB" id="A0A4W6ED38"/>
<reference evidence="14" key="2">
    <citation type="submission" date="2025-08" db="UniProtKB">
        <authorList>
            <consortium name="Ensembl"/>
        </authorList>
    </citation>
    <scope>IDENTIFICATION</scope>
</reference>
<evidence type="ECO:0000256" key="4">
    <source>
        <dbReference type="ARBA" id="ARBA00022449"/>
    </source>
</evidence>
<evidence type="ECO:0000256" key="8">
    <source>
        <dbReference type="ARBA" id="ARBA00023136"/>
    </source>
</evidence>
<evidence type="ECO:0000256" key="3">
    <source>
        <dbReference type="ARBA" id="ARBA00022448"/>
    </source>
</evidence>